<dbReference type="PANTHER" id="PTHR43540:SF6">
    <property type="entry name" value="ISOCHORISMATASE-LIKE DOMAIN-CONTAINING PROTEIN"/>
    <property type="match status" value="1"/>
</dbReference>
<dbReference type="SUPFAM" id="SSF52499">
    <property type="entry name" value="Isochorismatase-like hydrolases"/>
    <property type="match status" value="1"/>
</dbReference>
<dbReference type="InterPro" id="IPR036380">
    <property type="entry name" value="Isochorismatase-like_sf"/>
</dbReference>
<dbReference type="GO" id="GO:0016787">
    <property type="term" value="F:hydrolase activity"/>
    <property type="evidence" value="ECO:0007669"/>
    <property type="project" value="UniProtKB-KW"/>
</dbReference>
<evidence type="ECO:0000313" key="4">
    <source>
        <dbReference type="EMBL" id="MDT0318664.1"/>
    </source>
</evidence>
<reference evidence="5" key="1">
    <citation type="submission" date="2023-07" db="EMBL/GenBank/DDBJ databases">
        <title>30 novel species of actinomycetes from the DSMZ collection.</title>
        <authorList>
            <person name="Nouioui I."/>
        </authorList>
    </citation>
    <scope>NUCLEOTIDE SEQUENCE [LARGE SCALE GENOMIC DNA]</scope>
    <source>
        <strain evidence="5">DSM 44918</strain>
    </source>
</reference>
<dbReference type="Pfam" id="PF00857">
    <property type="entry name" value="Isochorismatase"/>
    <property type="match status" value="1"/>
</dbReference>
<gene>
    <name evidence="4" type="ORF">RNC47_09980</name>
</gene>
<dbReference type="CDD" id="cd00431">
    <property type="entry name" value="cysteine_hydrolases"/>
    <property type="match status" value="1"/>
</dbReference>
<evidence type="ECO:0000313" key="5">
    <source>
        <dbReference type="Proteomes" id="UP001183420"/>
    </source>
</evidence>
<dbReference type="PANTHER" id="PTHR43540">
    <property type="entry name" value="PEROXYUREIDOACRYLATE/UREIDOACRYLATE AMIDOHYDROLASE-RELATED"/>
    <property type="match status" value="1"/>
</dbReference>
<dbReference type="EMBL" id="JAVREM010000007">
    <property type="protein sequence ID" value="MDT0318664.1"/>
    <property type="molecule type" value="Genomic_DNA"/>
</dbReference>
<accession>A0ABU2LM63</accession>
<dbReference type="Proteomes" id="UP001183420">
    <property type="component" value="Unassembled WGS sequence"/>
</dbReference>
<proteinExistence type="predicted"/>
<keyword evidence="1 4" id="KW-0378">Hydrolase</keyword>
<evidence type="ECO:0000256" key="1">
    <source>
        <dbReference type="ARBA" id="ARBA00022801"/>
    </source>
</evidence>
<dbReference type="Gene3D" id="3.40.50.850">
    <property type="entry name" value="Isochorismatase-like"/>
    <property type="match status" value="1"/>
</dbReference>
<evidence type="ECO:0000259" key="3">
    <source>
        <dbReference type="Pfam" id="PF00857"/>
    </source>
</evidence>
<feature type="domain" description="Isochorismatase-like" evidence="3">
    <location>
        <begin position="19"/>
        <end position="217"/>
    </location>
</feature>
<keyword evidence="5" id="KW-1185">Reference proteome</keyword>
<sequence>MSHTVEARPEPVALDPASTAVLVVDMQNDFAAAGGGVDLGGGDISLIRATIAPVARVLSAARGAGLPVVYLQHGYLPDLSDLGPEDSKNRLVHTSVGRTVTAPDGTEGRVLVRDTWNTRILPELSPEPADLVIGKNRFSGFHDTELDPTLRRLGVRTLVVTGCTTSVCVESTVRDAMFRDYRPIVLSDCVAEIQGPAHHESTLTLIERLFGWVTDSTALLRVLGARPTPHVPPITAGQDAQEAAADARR</sequence>
<dbReference type="RefSeq" id="WP_311597473.1">
    <property type="nucleotide sequence ID" value="NZ_JAVREM010000007.1"/>
</dbReference>
<protein>
    <submittedName>
        <fullName evidence="4">Cysteine hydrolase</fullName>
    </submittedName>
</protein>
<feature type="region of interest" description="Disordered" evidence="2">
    <location>
        <begin position="230"/>
        <end position="249"/>
    </location>
</feature>
<evidence type="ECO:0000256" key="2">
    <source>
        <dbReference type="SAM" id="MobiDB-lite"/>
    </source>
</evidence>
<comment type="caution">
    <text evidence="4">The sequence shown here is derived from an EMBL/GenBank/DDBJ whole genome shotgun (WGS) entry which is preliminary data.</text>
</comment>
<organism evidence="4 5">
    <name type="scientific">Streptomyces millisiae</name>
    <dbReference type="NCBI Taxonomy" id="3075542"/>
    <lineage>
        <taxon>Bacteria</taxon>
        <taxon>Bacillati</taxon>
        <taxon>Actinomycetota</taxon>
        <taxon>Actinomycetes</taxon>
        <taxon>Kitasatosporales</taxon>
        <taxon>Streptomycetaceae</taxon>
        <taxon>Streptomyces</taxon>
    </lineage>
</organism>
<feature type="compositionally biased region" description="Low complexity" evidence="2">
    <location>
        <begin position="236"/>
        <end position="249"/>
    </location>
</feature>
<name>A0ABU2LM63_9ACTN</name>
<dbReference type="InterPro" id="IPR050272">
    <property type="entry name" value="Isochorismatase-like_hydrls"/>
</dbReference>
<dbReference type="InterPro" id="IPR000868">
    <property type="entry name" value="Isochorismatase-like_dom"/>
</dbReference>